<evidence type="ECO:0000256" key="1">
    <source>
        <dbReference type="SAM" id="Phobius"/>
    </source>
</evidence>
<keyword evidence="1" id="KW-0812">Transmembrane</keyword>
<accession>L7FE21</accession>
<proteinExistence type="predicted"/>
<keyword evidence="3" id="KW-1185">Reference proteome</keyword>
<sequence length="177" mass="19722">MDCPACDGTGLRPCDSCGGSKNVAHEECKGTGFVTTWSEAVITHPVAADRERDPAPAHLWWPTYRRGDWRDTPLRDVTDKLPTDLEDTHRARVEPHLARKQGEVRRRATLRRLPLARVTVNSDADWVYFAFPDRSEADAIKVVRRPSRPQVVRLASIVSAAVVIGVLITVLLMTTTS</sequence>
<dbReference type="Proteomes" id="UP000010931">
    <property type="component" value="Unassembled WGS sequence"/>
</dbReference>
<evidence type="ECO:0000313" key="3">
    <source>
        <dbReference type="Proteomes" id="UP000010931"/>
    </source>
</evidence>
<gene>
    <name evidence="2" type="ORF">STRTUCAR8_05809</name>
</gene>
<evidence type="ECO:0000313" key="2">
    <source>
        <dbReference type="EMBL" id="ELP68930.1"/>
    </source>
</evidence>
<name>L7FE21_STRT8</name>
<keyword evidence="1" id="KW-1133">Transmembrane helix</keyword>
<reference evidence="2 3" key="1">
    <citation type="journal article" date="2011" name="Plasmid">
        <title>Streptomyces turgidiscabies Car8 contains a modular pathogenicity island that shares virulence genes with other actinobacterial plant pathogens.</title>
        <authorList>
            <person name="Huguet-Tapia J.C."/>
            <person name="Badger J.H."/>
            <person name="Loria R."/>
            <person name="Pettis G.S."/>
        </authorList>
    </citation>
    <scope>NUCLEOTIDE SEQUENCE [LARGE SCALE GENOMIC DNA]</scope>
    <source>
        <strain evidence="2 3">Car8</strain>
    </source>
</reference>
<dbReference type="EMBL" id="AEJB01000189">
    <property type="protein sequence ID" value="ELP68930.1"/>
    <property type="molecule type" value="Genomic_DNA"/>
</dbReference>
<dbReference type="STRING" id="85558.T45_08940"/>
<feature type="transmembrane region" description="Helical" evidence="1">
    <location>
        <begin position="151"/>
        <end position="173"/>
    </location>
</feature>
<protein>
    <submittedName>
        <fullName evidence="2">Uncharacterized protein</fullName>
    </submittedName>
</protein>
<dbReference type="PATRIC" id="fig|698760.3.peg.2354"/>
<keyword evidence="1" id="KW-0472">Membrane</keyword>
<dbReference type="AlphaFoldDB" id="L7FE21"/>
<comment type="caution">
    <text evidence="2">The sequence shown here is derived from an EMBL/GenBank/DDBJ whole genome shotgun (WGS) entry which is preliminary data.</text>
</comment>
<organism evidence="2 3">
    <name type="scientific">Streptomyces turgidiscabies (strain Car8)</name>
    <dbReference type="NCBI Taxonomy" id="698760"/>
    <lineage>
        <taxon>Bacteria</taxon>
        <taxon>Bacillati</taxon>
        <taxon>Actinomycetota</taxon>
        <taxon>Actinomycetes</taxon>
        <taxon>Kitasatosporales</taxon>
        <taxon>Streptomycetaceae</taxon>
        <taxon>Streptomyces</taxon>
    </lineage>
</organism>